<sequence length="128" mass="14105">MYLHYLSWSIAPGCRGGTKWKDYLEASGVAGFTSDRYRWIRSPSFCRNVFASIVSARHAVAVAEGAYPIGLAATSHPPLEPIRYESGMSGRSQSELIGRLPVCGNSPMTSDERKILQTVVKLLNQDEL</sequence>
<gene>
    <name evidence="1" type="ORF">NEZAVI_LOCUS1640</name>
</gene>
<proteinExistence type="predicted"/>
<organism evidence="1 2">
    <name type="scientific">Nezara viridula</name>
    <name type="common">Southern green stink bug</name>
    <name type="synonym">Cimex viridulus</name>
    <dbReference type="NCBI Taxonomy" id="85310"/>
    <lineage>
        <taxon>Eukaryota</taxon>
        <taxon>Metazoa</taxon>
        <taxon>Ecdysozoa</taxon>
        <taxon>Arthropoda</taxon>
        <taxon>Hexapoda</taxon>
        <taxon>Insecta</taxon>
        <taxon>Pterygota</taxon>
        <taxon>Neoptera</taxon>
        <taxon>Paraneoptera</taxon>
        <taxon>Hemiptera</taxon>
        <taxon>Heteroptera</taxon>
        <taxon>Panheteroptera</taxon>
        <taxon>Pentatomomorpha</taxon>
        <taxon>Pentatomoidea</taxon>
        <taxon>Pentatomidae</taxon>
        <taxon>Pentatominae</taxon>
        <taxon>Nezara</taxon>
    </lineage>
</organism>
<evidence type="ECO:0000313" key="2">
    <source>
        <dbReference type="Proteomes" id="UP001152798"/>
    </source>
</evidence>
<accession>A0A9P0H218</accession>
<dbReference type="AlphaFoldDB" id="A0A9P0H218"/>
<dbReference type="Proteomes" id="UP001152798">
    <property type="component" value="Chromosome 1"/>
</dbReference>
<protein>
    <submittedName>
        <fullName evidence="1">Uncharacterized protein</fullName>
    </submittedName>
</protein>
<dbReference type="EMBL" id="OV725077">
    <property type="protein sequence ID" value="CAH1390435.1"/>
    <property type="molecule type" value="Genomic_DNA"/>
</dbReference>
<name>A0A9P0H218_NEZVI</name>
<keyword evidence="2" id="KW-1185">Reference proteome</keyword>
<reference evidence="1" key="1">
    <citation type="submission" date="2022-01" db="EMBL/GenBank/DDBJ databases">
        <authorList>
            <person name="King R."/>
        </authorList>
    </citation>
    <scope>NUCLEOTIDE SEQUENCE</scope>
</reference>
<evidence type="ECO:0000313" key="1">
    <source>
        <dbReference type="EMBL" id="CAH1390435.1"/>
    </source>
</evidence>